<name>A0A2C8FAE7_9BACT</name>
<proteinExistence type="predicted"/>
<evidence type="ECO:0000313" key="1">
    <source>
        <dbReference type="EMBL" id="SOB59115.1"/>
    </source>
</evidence>
<organism evidence="1 2">
    <name type="scientific">Pseudodesulfovibrio profundus</name>
    <dbReference type="NCBI Taxonomy" id="57320"/>
    <lineage>
        <taxon>Bacteria</taxon>
        <taxon>Pseudomonadati</taxon>
        <taxon>Thermodesulfobacteriota</taxon>
        <taxon>Desulfovibrionia</taxon>
        <taxon>Desulfovibrionales</taxon>
        <taxon>Desulfovibrionaceae</taxon>
    </lineage>
</organism>
<dbReference type="RefSeq" id="WP_097012031.1">
    <property type="nucleotide sequence ID" value="NZ_LT907975.1"/>
</dbReference>
<dbReference type="Proteomes" id="UP000219215">
    <property type="component" value="Chromosome DPRO"/>
</dbReference>
<dbReference type="AlphaFoldDB" id="A0A2C8FAE7"/>
<evidence type="ECO:0000313" key="2">
    <source>
        <dbReference type="Proteomes" id="UP000219215"/>
    </source>
</evidence>
<keyword evidence="2" id="KW-1185">Reference proteome</keyword>
<dbReference type="EMBL" id="LT907975">
    <property type="protein sequence ID" value="SOB59115.1"/>
    <property type="molecule type" value="Genomic_DNA"/>
</dbReference>
<gene>
    <name evidence="1" type="ORF">DPRO_2210</name>
</gene>
<dbReference type="OrthoDB" id="5438497at2"/>
<accession>A0A2C8FAE7</accession>
<sequence>MSISTPILTNFTAGEMSPRLEGRVDLSKYYNGCRRLENFLVHPHGGVTRRTGFRFVTNALSDQKESLLVPFEFNGQQTYVLEFGEDESGQGVMRVFADHGIVRSGEEEYRLQTPYKVGDLTRLRYTQSADVLIITHPDHPVRKLTRLHHDNWSLEDMVFLGAPEVWKENNYPSSVGFFEQRLVLAATPNEPGTIWFSRTGEMTDFRLNTREAPLEGWRDKEIIAGSGTVRSGKTGDSFKLLDGEGFEKQDGIKGQHPDGTTRYYRYKGDANHVANGSNLTIVFQSPVTTGIESIWDAQGNLQEAYWECYAVGDRTEAQAGDTPLDDDAIEVTLSGRQANAIEFIIPRSRLWVGTAGGEWTVGGAGGDALSPENVKANHEGACGAARFRPESIGYATLYIQRSGQKIREMAYRLESDAYVSNDLTLFSEHISKSGFKQLAFAQEPDSILYCVRGDGTLAAMTYAPSQEVTAWSILTTQGAVETITSIYDDTTKRDQIWAVVRREIDGQERRYIEFLEAPFNGNIEDAFFVDSGLTYSGPQTSTVAGLEHLAGENVAILADGATRPNATVSPQGTITLDRPASTIQVGLPYASLAQPMRLEGGSHRGTAQTKRQRITKVAVRFHQTLGGKIGPDEHRMESINFRSASMPMGRSVGTFSGDKSVVFPKGWTRENILTVAQDQPLPMTILLIVPTTIINE</sequence>
<dbReference type="KEGG" id="pprf:DPRO_2210"/>
<reference evidence="2" key="1">
    <citation type="submission" date="2017-09" db="EMBL/GenBank/DDBJ databases">
        <authorList>
            <person name="Regsiter A."/>
            <person name="William W."/>
        </authorList>
    </citation>
    <scope>NUCLEOTIDE SEQUENCE [LARGE SCALE GENOMIC DNA]</scope>
    <source>
        <strain evidence="2">500-1</strain>
    </source>
</reference>
<protein>
    <submittedName>
        <fullName evidence="1">Uncharacterized protein</fullName>
    </submittedName>
</protein>